<evidence type="ECO:0000256" key="2">
    <source>
        <dbReference type="ARBA" id="ARBA00022475"/>
    </source>
</evidence>
<keyword evidence="2" id="KW-1003">Cell membrane</keyword>
<keyword evidence="4 6" id="KW-1133">Transmembrane helix</keyword>
<dbReference type="Proteomes" id="UP000662088">
    <property type="component" value="Unassembled WGS sequence"/>
</dbReference>
<comment type="subcellular location">
    <subcellularLocation>
        <location evidence="1">Cell membrane</location>
        <topology evidence="1">Multi-pass membrane protein</topology>
    </subcellularLocation>
</comment>
<evidence type="ECO:0000256" key="6">
    <source>
        <dbReference type="SAM" id="Phobius"/>
    </source>
</evidence>
<dbReference type="PANTHER" id="PTHR30619">
    <property type="entry name" value="DNA INTERNALIZATION/COMPETENCE PROTEIN COMEC/REC2"/>
    <property type="match status" value="1"/>
</dbReference>
<accession>A0A8I0A4G2</accession>
<dbReference type="EMBL" id="JACOOQ010000006">
    <property type="protein sequence ID" value="MBC5639808.1"/>
    <property type="molecule type" value="Genomic_DNA"/>
</dbReference>
<evidence type="ECO:0000256" key="3">
    <source>
        <dbReference type="ARBA" id="ARBA00022692"/>
    </source>
</evidence>
<keyword evidence="9" id="KW-1185">Reference proteome</keyword>
<dbReference type="AlphaFoldDB" id="A0A8I0A4G2"/>
<reference evidence="8" key="1">
    <citation type="submission" date="2020-08" db="EMBL/GenBank/DDBJ databases">
        <title>Genome public.</title>
        <authorList>
            <person name="Liu C."/>
            <person name="Sun Q."/>
        </authorList>
    </citation>
    <scope>NUCLEOTIDE SEQUENCE</scope>
    <source>
        <strain evidence="8">NSJ-42</strain>
    </source>
</reference>
<dbReference type="PANTHER" id="PTHR30619:SF1">
    <property type="entry name" value="RECOMBINATION PROTEIN 2"/>
    <property type="match status" value="1"/>
</dbReference>
<keyword evidence="3 6" id="KW-0812">Transmembrane</keyword>
<feature type="transmembrane region" description="Helical" evidence="6">
    <location>
        <begin position="58"/>
        <end position="77"/>
    </location>
</feature>
<evidence type="ECO:0000313" key="8">
    <source>
        <dbReference type="EMBL" id="MBC5639808.1"/>
    </source>
</evidence>
<dbReference type="InterPro" id="IPR052159">
    <property type="entry name" value="Competence_DNA_uptake"/>
</dbReference>
<protein>
    <submittedName>
        <fullName evidence="8">ComEC/Rec2 family competence protein</fullName>
    </submittedName>
</protein>
<feature type="transmembrane region" description="Helical" evidence="6">
    <location>
        <begin position="274"/>
        <end position="302"/>
    </location>
</feature>
<keyword evidence="5 6" id="KW-0472">Membrane</keyword>
<organism evidence="8 9">
    <name type="scientific">Clostridium lentum</name>
    <dbReference type="NCBI Taxonomy" id="2763037"/>
    <lineage>
        <taxon>Bacteria</taxon>
        <taxon>Bacillati</taxon>
        <taxon>Bacillota</taxon>
        <taxon>Clostridia</taxon>
        <taxon>Eubacteriales</taxon>
        <taxon>Clostridiaceae</taxon>
        <taxon>Clostridium</taxon>
    </lineage>
</organism>
<feature type="domain" description="ComEC/Rec2-related protein" evidence="7">
    <location>
        <begin position="183"/>
        <end position="427"/>
    </location>
</feature>
<proteinExistence type="predicted"/>
<feature type="transmembrane region" description="Helical" evidence="6">
    <location>
        <begin position="436"/>
        <end position="455"/>
    </location>
</feature>
<comment type="caution">
    <text evidence="8">The sequence shown here is derived from an EMBL/GenBank/DDBJ whole genome shotgun (WGS) entry which is preliminary data.</text>
</comment>
<evidence type="ECO:0000256" key="1">
    <source>
        <dbReference type="ARBA" id="ARBA00004651"/>
    </source>
</evidence>
<evidence type="ECO:0000256" key="4">
    <source>
        <dbReference type="ARBA" id="ARBA00022989"/>
    </source>
</evidence>
<evidence type="ECO:0000313" key="9">
    <source>
        <dbReference type="Proteomes" id="UP000662088"/>
    </source>
</evidence>
<feature type="transmembrane region" description="Helical" evidence="6">
    <location>
        <begin position="35"/>
        <end position="51"/>
    </location>
</feature>
<dbReference type="InterPro" id="IPR004477">
    <property type="entry name" value="ComEC_N"/>
</dbReference>
<dbReference type="Pfam" id="PF03772">
    <property type="entry name" value="Competence"/>
    <property type="match status" value="1"/>
</dbReference>
<dbReference type="GO" id="GO:0005886">
    <property type="term" value="C:plasma membrane"/>
    <property type="evidence" value="ECO:0007669"/>
    <property type="project" value="UniProtKB-SubCell"/>
</dbReference>
<evidence type="ECO:0000256" key="5">
    <source>
        <dbReference type="ARBA" id="ARBA00023136"/>
    </source>
</evidence>
<feature type="transmembrane region" description="Helical" evidence="6">
    <location>
        <begin position="379"/>
        <end position="398"/>
    </location>
</feature>
<sequence>MSKESGVYYNNPLLYIFIVFILASFTYEIYYYNKLAAILIAASLFFLITFNTERYLKIFLLIILIIALMNNVFYYNYTPKANEEIRVVSLKYNRGIGEIKGRKVNISIEASEEIVGSKIYAKGNFNRNLNISKGIIGDFTIIKYEKRKKDLTLYLYDLRKDLYDKIQSKLGARKAGIISSVAYGYDDNIESYDREKMKYYGISHAICVSGLHITMVYSIVLLFGSNLLGMIVSFFYMLFSGTKEAAIRAYIMIVISNLALKLKRQYNMMAALSLAGIVILIVKPYCLFSIGFILSFVNIIGINFFNKKINRVFYKIPSKIRQVVAITLSTQIFILPITMMYFNEFCANSIIGNLLIIPFINIIIVLGNLLILFLKIPMVFNYILFVSKYIIILMDNIMNFFDKITIDIFYIYYGAAYFYIAMLITYYFYKKGYKRFIYYPIIVFIYVSIIVYSPIVNIKYYNEGAIVISFKGKRTFIQYNEDANNDKLEKITLSKERLDNNFKKFLIKDGVYIKPSGENYIIKTEKEQCLLKVNYDKINYNYEIIDFTKGDIKDVWIVKDIIISRR</sequence>
<feature type="transmembrane region" description="Helical" evidence="6">
    <location>
        <begin position="354"/>
        <end position="374"/>
    </location>
</feature>
<feature type="transmembrane region" description="Helical" evidence="6">
    <location>
        <begin position="410"/>
        <end position="429"/>
    </location>
</feature>
<evidence type="ECO:0000259" key="7">
    <source>
        <dbReference type="Pfam" id="PF03772"/>
    </source>
</evidence>
<feature type="transmembrane region" description="Helical" evidence="6">
    <location>
        <begin position="323"/>
        <end position="342"/>
    </location>
</feature>
<dbReference type="NCBIfam" id="TIGR00360">
    <property type="entry name" value="ComEC_N-term"/>
    <property type="match status" value="1"/>
</dbReference>
<feature type="transmembrane region" description="Helical" evidence="6">
    <location>
        <begin position="12"/>
        <end position="29"/>
    </location>
</feature>
<dbReference type="RefSeq" id="WP_186834874.1">
    <property type="nucleotide sequence ID" value="NZ_JACOOQ010000006.1"/>
</dbReference>
<gene>
    <name evidence="8" type="ORF">H8R92_05060</name>
</gene>
<name>A0A8I0A4G2_9CLOT</name>